<reference evidence="1" key="1">
    <citation type="submission" date="2019-04" db="EMBL/GenBank/DDBJ databases">
        <title>Microbes associate with the intestines of laboratory mice.</title>
        <authorList>
            <person name="Navarre W."/>
            <person name="Wong E."/>
            <person name="Huang K."/>
            <person name="Tropini C."/>
            <person name="Ng K."/>
            <person name="Yu B."/>
        </authorList>
    </citation>
    <scope>NUCLEOTIDE SEQUENCE</scope>
    <source>
        <strain evidence="1">NM04_E33</strain>
    </source>
</reference>
<accession>A0AC61RGD3</accession>
<evidence type="ECO:0000313" key="2">
    <source>
        <dbReference type="Proteomes" id="UP000306319"/>
    </source>
</evidence>
<organism evidence="1 2">
    <name type="scientific">Lepagella muris</name>
    <dbReference type="NCBI Taxonomy" id="3032870"/>
    <lineage>
        <taxon>Bacteria</taxon>
        <taxon>Pseudomonadati</taxon>
        <taxon>Bacteroidota</taxon>
        <taxon>Bacteroidia</taxon>
        <taxon>Bacteroidales</taxon>
        <taxon>Muribaculaceae</taxon>
        <taxon>Lepagella</taxon>
    </lineage>
</organism>
<comment type="caution">
    <text evidence="1">The sequence shown here is derived from an EMBL/GenBank/DDBJ whole genome shotgun (WGS) entry which is preliminary data.</text>
</comment>
<name>A0AC61RGD3_9BACT</name>
<evidence type="ECO:0000313" key="1">
    <source>
        <dbReference type="EMBL" id="TGY79357.1"/>
    </source>
</evidence>
<gene>
    <name evidence="1" type="ORF">E5331_06700</name>
</gene>
<dbReference type="Proteomes" id="UP000306319">
    <property type="component" value="Unassembled WGS sequence"/>
</dbReference>
<proteinExistence type="predicted"/>
<sequence>MRKRLYVLGIAISLAFCLIDVYAQQTIEEATDSIKNIMALAKKGDAVAQNEVGGWYYRGRHVRQNYEEALQWWSKSAKQGNVEAIGNMGLCYQTGHGVGADSLRAVKLYQRSIKDGNKALFNQNVNLAEKGNVFSNMLIASCFQNGFGVAKDLDKAEQYLTNAANRNCVTAQRDLGLLLLNGKRSREAFQWFKKGASSGDISSTFYYGKMLVEGLGVKAAKKEGANYLLKTAEAGFPQAMYYIGNCYMDGEGLTRNAEQAIKWYKSAAGKGVPNAQWKLAQCYREGIGTDINFDQALYWYAESLQKGYSRAFRQLIVDSISGSPFVAYLKGVKAYTNKDFETALKEFKIVEKAKIADGKVMEAAVIANPNYAKHNIKKGIKLLDDVSKTNALAMYLLGALYEAGKGVNKDMKVAVAYMTKAADMGYGAAECALADMYFEGRGVEQSYQKAVALYEKANAQGQLNENAAKRYASCYENGWGGLEKDSVKAEEILKTDCKNHVSEILKLV</sequence>
<protein>
    <submittedName>
        <fullName evidence="1">Sel1 repeat family protein</fullName>
    </submittedName>
</protein>
<dbReference type="EMBL" id="SRYB01000007">
    <property type="protein sequence ID" value="TGY79357.1"/>
    <property type="molecule type" value="Genomic_DNA"/>
</dbReference>
<keyword evidence="2" id="KW-1185">Reference proteome</keyword>